<dbReference type="OrthoDB" id="267336at2"/>
<feature type="chain" id="PRO_5012873315" evidence="2">
    <location>
        <begin position="36"/>
        <end position="231"/>
    </location>
</feature>
<dbReference type="PROSITE" id="PS00134">
    <property type="entry name" value="TRYPSIN_HIS"/>
    <property type="match status" value="1"/>
</dbReference>
<dbReference type="EMBL" id="FZON01000019">
    <property type="protein sequence ID" value="SNS54631.1"/>
    <property type="molecule type" value="Genomic_DNA"/>
</dbReference>
<gene>
    <name evidence="4" type="ORF">SAMN04488078_101960</name>
</gene>
<dbReference type="SUPFAM" id="SSF50494">
    <property type="entry name" value="Trypsin-like serine proteases"/>
    <property type="match status" value="1"/>
</dbReference>
<dbReference type="PROSITE" id="PS50240">
    <property type="entry name" value="TRYPSIN_DOM"/>
    <property type="match status" value="1"/>
</dbReference>
<reference evidence="4 5" key="1">
    <citation type="submission" date="2017-06" db="EMBL/GenBank/DDBJ databases">
        <authorList>
            <person name="Kim H.J."/>
            <person name="Triplett B.A."/>
        </authorList>
    </citation>
    <scope>NUCLEOTIDE SEQUENCE [LARGE SCALE GENOMIC DNA]</scope>
    <source>
        <strain evidence="4 5">DSM 11445</strain>
    </source>
</reference>
<sequence>MPRIMPRTFPALGHRIVLALGCLCFAFCLSPPARAEDEPAIGRLNTGGYRITEMCTATLIAPDRALTAAHCVTRPEDGYLKRLTDMVFVAGWDGSSHKGAARIKAVHVHPQAFSGGRFDLGHDIAVIDLDETLAPTPLRIGSAALPGPLTLMGYRRSRPHRLTVTPLCYGSEAYGIWRIGCRVEPGQSGGPVLFGDGAARRIVGVIVAVTRDEEALVVPLDNWARQQLSRR</sequence>
<keyword evidence="1 2" id="KW-0732">Signal</keyword>
<evidence type="ECO:0000256" key="1">
    <source>
        <dbReference type="ARBA" id="ARBA00022729"/>
    </source>
</evidence>
<evidence type="ECO:0000256" key="2">
    <source>
        <dbReference type="SAM" id="SignalP"/>
    </source>
</evidence>
<dbReference type="GO" id="GO:0006508">
    <property type="term" value="P:proteolysis"/>
    <property type="evidence" value="ECO:0007669"/>
    <property type="project" value="InterPro"/>
</dbReference>
<dbReference type="Pfam" id="PF13365">
    <property type="entry name" value="Trypsin_2"/>
    <property type="match status" value="1"/>
</dbReference>
<dbReference type="InterPro" id="IPR001254">
    <property type="entry name" value="Trypsin_dom"/>
</dbReference>
<feature type="signal peptide" evidence="2">
    <location>
        <begin position="1"/>
        <end position="35"/>
    </location>
</feature>
<dbReference type="Proteomes" id="UP000198440">
    <property type="component" value="Unassembled WGS sequence"/>
</dbReference>
<dbReference type="InterPro" id="IPR043504">
    <property type="entry name" value="Peptidase_S1_PA_chymotrypsin"/>
</dbReference>
<organism evidence="4 5">
    <name type="scientific">Antarctobacter heliothermus</name>
    <dbReference type="NCBI Taxonomy" id="74033"/>
    <lineage>
        <taxon>Bacteria</taxon>
        <taxon>Pseudomonadati</taxon>
        <taxon>Pseudomonadota</taxon>
        <taxon>Alphaproteobacteria</taxon>
        <taxon>Rhodobacterales</taxon>
        <taxon>Roseobacteraceae</taxon>
        <taxon>Antarctobacter</taxon>
    </lineage>
</organism>
<evidence type="ECO:0000259" key="3">
    <source>
        <dbReference type="PROSITE" id="PS50240"/>
    </source>
</evidence>
<feature type="domain" description="Peptidase S1" evidence="3">
    <location>
        <begin position="18"/>
        <end position="229"/>
    </location>
</feature>
<dbReference type="PANTHER" id="PTHR15462">
    <property type="entry name" value="SERINE PROTEASE"/>
    <property type="match status" value="1"/>
</dbReference>
<evidence type="ECO:0000313" key="5">
    <source>
        <dbReference type="Proteomes" id="UP000198440"/>
    </source>
</evidence>
<dbReference type="AlphaFoldDB" id="A0A239FD17"/>
<dbReference type="GO" id="GO:0004252">
    <property type="term" value="F:serine-type endopeptidase activity"/>
    <property type="evidence" value="ECO:0007669"/>
    <property type="project" value="InterPro"/>
</dbReference>
<dbReference type="PANTHER" id="PTHR15462:SF8">
    <property type="entry name" value="SERINE PROTEASE"/>
    <property type="match status" value="1"/>
</dbReference>
<accession>A0A239FD17</accession>
<dbReference type="SMART" id="SM00020">
    <property type="entry name" value="Tryp_SPc"/>
    <property type="match status" value="1"/>
</dbReference>
<proteinExistence type="predicted"/>
<evidence type="ECO:0000313" key="4">
    <source>
        <dbReference type="EMBL" id="SNS54631.1"/>
    </source>
</evidence>
<dbReference type="InterPro" id="IPR050966">
    <property type="entry name" value="Glutamyl_endopeptidase"/>
</dbReference>
<dbReference type="InterPro" id="IPR018114">
    <property type="entry name" value="TRYPSIN_HIS"/>
</dbReference>
<dbReference type="RefSeq" id="WP_089278067.1">
    <property type="nucleotide sequence ID" value="NZ_FZON01000019.1"/>
</dbReference>
<dbReference type="Gene3D" id="2.40.10.10">
    <property type="entry name" value="Trypsin-like serine proteases"/>
    <property type="match status" value="2"/>
</dbReference>
<name>A0A239FD17_9RHOB</name>
<dbReference type="InterPro" id="IPR009003">
    <property type="entry name" value="Peptidase_S1_PA"/>
</dbReference>
<protein>
    <submittedName>
        <fullName evidence="4">Trypsin-like peptidase domain-containing protein</fullName>
    </submittedName>
</protein>